<evidence type="ECO:0000313" key="4">
    <source>
        <dbReference type="Proteomes" id="UP000824005"/>
    </source>
</evidence>
<reference evidence="3" key="2">
    <citation type="submission" date="2021-04" db="EMBL/GenBank/DDBJ databases">
        <authorList>
            <person name="Gilroy R."/>
        </authorList>
    </citation>
    <scope>NUCLEOTIDE SEQUENCE</scope>
    <source>
        <strain evidence="3">ChiGjej1B1-98</strain>
    </source>
</reference>
<dbReference type="PANTHER" id="PTHR34351">
    <property type="entry name" value="SLR1927 PROTEIN-RELATED"/>
    <property type="match status" value="1"/>
</dbReference>
<evidence type="ECO:0000256" key="1">
    <source>
        <dbReference type="SAM" id="Phobius"/>
    </source>
</evidence>
<feature type="domain" description="DUF58" evidence="2">
    <location>
        <begin position="254"/>
        <end position="344"/>
    </location>
</feature>
<keyword evidence="1" id="KW-0812">Transmembrane</keyword>
<keyword evidence="1" id="KW-0472">Membrane</keyword>
<reference evidence="3" key="1">
    <citation type="journal article" date="2021" name="PeerJ">
        <title>Extensive microbial diversity within the chicken gut microbiome revealed by metagenomics and culture.</title>
        <authorList>
            <person name="Gilroy R."/>
            <person name="Ravi A."/>
            <person name="Getino M."/>
            <person name="Pursley I."/>
            <person name="Horton D.L."/>
            <person name="Alikhan N.F."/>
            <person name="Baker D."/>
            <person name="Gharbi K."/>
            <person name="Hall N."/>
            <person name="Watson M."/>
            <person name="Adriaenssens E.M."/>
            <person name="Foster-Nyarko E."/>
            <person name="Jarju S."/>
            <person name="Secka A."/>
            <person name="Antonio M."/>
            <person name="Oren A."/>
            <person name="Chaudhuri R.R."/>
            <person name="La Ragione R."/>
            <person name="Hildebrand F."/>
            <person name="Pallen M.J."/>
        </authorList>
    </citation>
    <scope>NUCLEOTIDE SEQUENCE</scope>
    <source>
        <strain evidence="3">ChiGjej1B1-98</strain>
    </source>
</reference>
<dbReference type="Proteomes" id="UP000824005">
    <property type="component" value="Unassembled WGS sequence"/>
</dbReference>
<feature type="transmembrane region" description="Helical" evidence="1">
    <location>
        <begin position="62"/>
        <end position="86"/>
    </location>
</feature>
<proteinExistence type="predicted"/>
<name>A0A9D1YWH5_9MICO</name>
<dbReference type="EMBL" id="DXDC01000389">
    <property type="protein sequence ID" value="HIY67154.1"/>
    <property type="molecule type" value="Genomic_DNA"/>
</dbReference>
<protein>
    <submittedName>
        <fullName evidence="3">DUF58 domain-containing protein</fullName>
    </submittedName>
</protein>
<dbReference type="PANTHER" id="PTHR34351:SF1">
    <property type="entry name" value="SLR1927 PROTEIN"/>
    <property type="match status" value="1"/>
</dbReference>
<comment type="caution">
    <text evidence="3">The sequence shown here is derived from an EMBL/GenBank/DDBJ whole genome shotgun (WGS) entry which is preliminary data.</text>
</comment>
<dbReference type="Pfam" id="PF01882">
    <property type="entry name" value="DUF58"/>
    <property type="match status" value="1"/>
</dbReference>
<organism evidence="3 4">
    <name type="scientific">Candidatus Agrococcus pullicola</name>
    <dbReference type="NCBI Taxonomy" id="2838429"/>
    <lineage>
        <taxon>Bacteria</taxon>
        <taxon>Bacillati</taxon>
        <taxon>Actinomycetota</taxon>
        <taxon>Actinomycetes</taxon>
        <taxon>Micrococcales</taxon>
        <taxon>Microbacteriaceae</taxon>
        <taxon>Agrococcus</taxon>
    </lineage>
</organism>
<dbReference type="AlphaFoldDB" id="A0A9D1YWH5"/>
<sequence length="444" mass="48728">MPEADRDTGSATRSRFLTMVRQTQARFSGDTRESELRANDAPTLRERASALWRRWSSLIAPYLEPVTGLGWLALAVGVSATVFGLIFGWREVIVAGLAALALLAIAVLFVLGRTQYRIELDLAYTRVVVGERALGRIEIHAASNRSLPPAAIEVPVGDAVATFDLPRMAPGDVHEDIFAIPTRRRAVLQVGPVRSVRADPLGLLRRQVRWTDPVELFVHPKTVHLDATSVGLIRDLEGISSRELTDSDISFHALREYAPGDDRRYIHWKSTARTGKLMVRQFEQTKRSILALGLSTNAHDYVDPEEFEVSISVLGSLGLQAIRDEMNVSVVTSKTPVSTIHPKRMLDALSRLDYGSRHANFLQLAAKIGREHTDASLIVLHAGTGVSADDIRRAKLLLPPQARAVVVQANPEAGVSIRELGGAQLLVIDEVESLPRLLRAVSEA</sequence>
<evidence type="ECO:0000259" key="2">
    <source>
        <dbReference type="Pfam" id="PF01882"/>
    </source>
</evidence>
<gene>
    <name evidence="3" type="ORF">H9830_12865</name>
</gene>
<evidence type="ECO:0000313" key="3">
    <source>
        <dbReference type="EMBL" id="HIY67154.1"/>
    </source>
</evidence>
<feature type="transmembrane region" description="Helical" evidence="1">
    <location>
        <begin position="92"/>
        <end position="111"/>
    </location>
</feature>
<keyword evidence="1" id="KW-1133">Transmembrane helix</keyword>
<accession>A0A9D1YWH5</accession>
<dbReference type="InterPro" id="IPR002881">
    <property type="entry name" value="DUF58"/>
</dbReference>